<dbReference type="Proteomes" id="UP000054383">
    <property type="component" value="Unassembled WGS sequence"/>
</dbReference>
<protein>
    <recommendedName>
        <fullName evidence="4">FAD-binding PCMH-type domain-containing protein</fullName>
    </recommendedName>
</protein>
<reference evidence="5 6" key="1">
    <citation type="submission" date="2015-04" db="EMBL/GenBank/DDBJ databases">
        <authorList>
            <person name="Syromyatnikov M.Y."/>
            <person name="Popov V.N."/>
        </authorList>
    </citation>
    <scope>NUCLEOTIDE SEQUENCE [LARGE SCALE GENOMIC DNA]</scope>
    <source>
        <strain evidence="5">WF-38-12</strain>
    </source>
</reference>
<dbReference type="InterPro" id="IPR006094">
    <property type="entry name" value="Oxid_FAD_bind_N"/>
</dbReference>
<dbReference type="InterPro" id="IPR016169">
    <property type="entry name" value="FAD-bd_PCMH_sub2"/>
</dbReference>
<evidence type="ECO:0000313" key="5">
    <source>
        <dbReference type="EMBL" id="CRG91443.1"/>
    </source>
</evidence>
<dbReference type="OrthoDB" id="4217569at2759"/>
<comment type="similarity">
    <text evidence="1">Belongs to the oxygen-dependent FAD-linked oxidoreductase family.</text>
</comment>
<evidence type="ECO:0000256" key="3">
    <source>
        <dbReference type="SAM" id="SignalP"/>
    </source>
</evidence>
<dbReference type="PANTHER" id="PTHR13878">
    <property type="entry name" value="GULONOLACTONE OXIDASE"/>
    <property type="match status" value="1"/>
</dbReference>
<dbReference type="InterPro" id="IPR012951">
    <property type="entry name" value="BBE"/>
</dbReference>
<evidence type="ECO:0000313" key="6">
    <source>
        <dbReference type="Proteomes" id="UP000054383"/>
    </source>
</evidence>
<dbReference type="STRING" id="28573.A0A0U1M726"/>
<dbReference type="InterPro" id="IPR050432">
    <property type="entry name" value="FAD-linked_Oxidoreductases_BP"/>
</dbReference>
<dbReference type="InterPro" id="IPR016166">
    <property type="entry name" value="FAD-bd_PCMH"/>
</dbReference>
<dbReference type="EMBL" id="CVMT01000009">
    <property type="protein sequence ID" value="CRG91443.1"/>
    <property type="molecule type" value="Genomic_DNA"/>
</dbReference>
<evidence type="ECO:0000256" key="2">
    <source>
        <dbReference type="ARBA" id="ARBA00023002"/>
    </source>
</evidence>
<dbReference type="GO" id="GO:0071949">
    <property type="term" value="F:FAD binding"/>
    <property type="evidence" value="ECO:0007669"/>
    <property type="project" value="InterPro"/>
</dbReference>
<dbReference type="GO" id="GO:0016491">
    <property type="term" value="F:oxidoreductase activity"/>
    <property type="evidence" value="ECO:0007669"/>
    <property type="project" value="UniProtKB-KW"/>
</dbReference>
<dbReference type="InterPro" id="IPR036318">
    <property type="entry name" value="FAD-bd_PCMH-like_sf"/>
</dbReference>
<accession>A0A0U1M726</accession>
<dbReference type="PROSITE" id="PS51387">
    <property type="entry name" value="FAD_PCMH"/>
    <property type="match status" value="1"/>
</dbReference>
<dbReference type="SUPFAM" id="SSF56176">
    <property type="entry name" value="FAD-binding/transporter-associated domain-like"/>
    <property type="match status" value="1"/>
</dbReference>
<feature type="chain" id="PRO_5006711619" description="FAD-binding PCMH-type domain-containing protein" evidence="3">
    <location>
        <begin position="23"/>
        <end position="553"/>
    </location>
</feature>
<dbReference type="PANTHER" id="PTHR13878:SF91">
    <property type="entry name" value="FAD BINDING DOMAIN PROTEIN (AFU_ORTHOLOGUE AFUA_6G12070)-RELATED"/>
    <property type="match status" value="1"/>
</dbReference>
<keyword evidence="2" id="KW-0560">Oxidoreductase</keyword>
<dbReference type="OMA" id="VCNRCVG"/>
<dbReference type="Gene3D" id="3.30.465.10">
    <property type="match status" value="2"/>
</dbReference>
<feature type="signal peptide" evidence="3">
    <location>
        <begin position="1"/>
        <end position="22"/>
    </location>
</feature>
<proteinExistence type="inferred from homology"/>
<keyword evidence="6" id="KW-1185">Reference proteome</keyword>
<name>A0A0U1M726_TALIS</name>
<dbReference type="Pfam" id="PF01565">
    <property type="entry name" value="FAD_binding_4"/>
    <property type="match status" value="1"/>
</dbReference>
<gene>
    <name evidence="5" type="ORF">PISL3812_08492</name>
</gene>
<feature type="domain" description="FAD-binding PCMH-type" evidence="4">
    <location>
        <begin position="114"/>
        <end position="298"/>
    </location>
</feature>
<evidence type="ECO:0000256" key="1">
    <source>
        <dbReference type="ARBA" id="ARBA00005466"/>
    </source>
</evidence>
<dbReference type="AlphaFoldDB" id="A0A0U1M726"/>
<organism evidence="5 6">
    <name type="scientific">Talaromyces islandicus</name>
    <name type="common">Penicillium islandicum</name>
    <dbReference type="NCBI Taxonomy" id="28573"/>
    <lineage>
        <taxon>Eukaryota</taxon>
        <taxon>Fungi</taxon>
        <taxon>Dikarya</taxon>
        <taxon>Ascomycota</taxon>
        <taxon>Pezizomycotina</taxon>
        <taxon>Eurotiomycetes</taxon>
        <taxon>Eurotiomycetidae</taxon>
        <taxon>Eurotiales</taxon>
        <taxon>Trichocomaceae</taxon>
        <taxon>Talaromyces</taxon>
        <taxon>Talaromyces sect. Islandici</taxon>
    </lineage>
</organism>
<keyword evidence="3" id="KW-0732">Signal</keyword>
<evidence type="ECO:0000259" key="4">
    <source>
        <dbReference type="PROSITE" id="PS51387"/>
    </source>
</evidence>
<sequence length="553" mass="61051">MHIPRQFALLSSVAIFAPTAVSSRCTFGDQCWPDDISWQAFNATVGGHLIRSLPSAAVCHQGPFHNTQACNYTEQNWDNSFWRTNQSGAYTALVWEMGKYGQCYLDDVDKPCDQGRVPYYSVNVQNVRDIQSSVRFASERDLYLVVKNTGHDHLGRSSGKGSFSIWTHNLKGIDWHESFVPEGADPETAGIPAVTIQPGEQWLDVYRAAAKRNVIVVGGSARTVGAAGGYVLGGGHSPFAHYYGLAADNVLEMTIVSADGTHRTINNHTDSDYFWALRGGGGSAWGVVTSVTYKTHPVPQSFIVGVVQINATTNDTYKRVAKESLQLIPKITRAGFTGYADMSGGFSALFIQPNGTMENFNRTFAPLQRLAGIPGVSGQIAGFPGSWNMYLDQFLRDPHIATNVQDTSRLLTADVLEDKTDELVDFIVESGKAAGFDWIGHANNDERDNTAVHETWKKSHGVFSISVDWADNASAAEKHQKREFTVQLSNRFTEIVGEDGGTYVNEANPYEPNWQQVFWGDKYQRLLSIKRRVDPTNLFVCNRCVGTDIVLEP</sequence>
<dbReference type="Pfam" id="PF08031">
    <property type="entry name" value="BBE"/>
    <property type="match status" value="1"/>
</dbReference>